<protein>
    <submittedName>
        <fullName evidence="6">Uncharacterized protein AlNc14C4G572</fullName>
    </submittedName>
</protein>
<dbReference type="Gene3D" id="2.40.30.70">
    <property type="entry name" value="YaeB-like"/>
    <property type="match status" value="1"/>
</dbReference>
<dbReference type="InterPro" id="IPR036413">
    <property type="entry name" value="YaeB-like_sf"/>
</dbReference>
<evidence type="ECO:0000259" key="5">
    <source>
        <dbReference type="PROSITE" id="PS51668"/>
    </source>
</evidence>
<evidence type="ECO:0000256" key="1">
    <source>
        <dbReference type="ARBA" id="ARBA00022691"/>
    </source>
</evidence>
<dbReference type="InterPro" id="IPR040372">
    <property type="entry name" value="YaeB-like"/>
</dbReference>
<dbReference type="InterPro" id="IPR036414">
    <property type="entry name" value="YaeB_N_sf"/>
</dbReference>
<reference evidence="6" key="1">
    <citation type="journal article" date="2011" name="PLoS Biol.">
        <title>Gene gain and loss during evolution of obligate parasitism in the white rust pathogen of Arabidopsis thaliana.</title>
        <authorList>
            <person name="Kemen E."/>
            <person name="Gardiner A."/>
            <person name="Schultz-Larsen T."/>
            <person name="Kemen A.C."/>
            <person name="Balmuth A.L."/>
            <person name="Robert-Seilaniantz A."/>
            <person name="Bailey K."/>
            <person name="Holub E."/>
            <person name="Studholme D.J."/>
            <person name="Maclean D."/>
            <person name="Jones J.D."/>
        </authorList>
    </citation>
    <scope>NUCLEOTIDE SEQUENCE</scope>
</reference>
<dbReference type="CDD" id="cd09281">
    <property type="entry name" value="UPF0066"/>
    <property type="match status" value="1"/>
</dbReference>
<evidence type="ECO:0000256" key="4">
    <source>
        <dbReference type="SAM" id="Phobius"/>
    </source>
</evidence>
<feature type="coiled-coil region" evidence="3">
    <location>
        <begin position="37"/>
        <end position="67"/>
    </location>
</feature>
<dbReference type="EMBL" id="FR824049">
    <property type="protein sequence ID" value="CCA14501.1"/>
    <property type="molecule type" value="Genomic_DNA"/>
</dbReference>
<gene>
    <name evidence="6" type="primary">AlNc14C4G572</name>
    <name evidence="6" type="ORF">ALNC14_006440</name>
</gene>
<keyword evidence="4" id="KW-1133">Transmembrane helix</keyword>
<comment type="similarity">
    <text evidence="2">Belongs to the tRNA methyltransferase O family.</text>
</comment>
<dbReference type="SUPFAM" id="SSF118196">
    <property type="entry name" value="YaeB-like"/>
    <property type="match status" value="1"/>
</dbReference>
<proteinExistence type="inferred from homology"/>
<keyword evidence="3" id="KW-0175">Coiled coil</keyword>
<feature type="domain" description="TsaA-like" evidence="5">
    <location>
        <begin position="94"/>
        <end position="239"/>
    </location>
</feature>
<dbReference type="PANTHER" id="PTHR12818:SF0">
    <property type="entry name" value="TRNA (ADENINE(37)-N6)-METHYLTRANSFERASE"/>
    <property type="match status" value="1"/>
</dbReference>
<sequence length="350" mass="39675">MSYTSLLSGCCTFAAGLAVYHFCSIYLMNSISNDTTRRRLRDELVQLELDKTQLKNELQKQKELRQQERTGRTSAERKLCLRIQEVQAKTGYRFHAIANVDSCFSDRRGTPRQGHLVPSSRAIIRFQRSVPPASLECLDEFSHIWVLFTFHGNTNLSKQDGAANSFTAKIAPPRLGGMKVGVLSTRSPHRPNSLGLSLVKIENVCVTKREISVSGHDLVHQTPVLDIKPYIPADCKPDFRCPTWVSESGVDCPVVFAPVALEALRAIMDARRCRFYDKLADAQDAIKQMLVLDIRSVHQGRGRRNEHEYNKTNEQDVPVFNCRFDNLELRFKTFADQIRIIDCHITPPSS</sequence>
<keyword evidence="4" id="KW-0472">Membrane</keyword>
<name>F0W0C9_9STRA</name>
<evidence type="ECO:0000256" key="2">
    <source>
        <dbReference type="ARBA" id="ARBA00033753"/>
    </source>
</evidence>
<dbReference type="PANTHER" id="PTHR12818">
    <property type="entry name" value="TRNA (ADENINE(37)-N6)-METHYLTRANSFERASE"/>
    <property type="match status" value="1"/>
</dbReference>
<dbReference type="Pfam" id="PF01980">
    <property type="entry name" value="TrmO_N"/>
    <property type="match status" value="1"/>
</dbReference>
<evidence type="ECO:0000313" key="6">
    <source>
        <dbReference type="EMBL" id="CCA14501.1"/>
    </source>
</evidence>
<keyword evidence="1" id="KW-0949">S-adenosyl-L-methionine</keyword>
<dbReference type="PROSITE" id="PS51668">
    <property type="entry name" value="TSAA_2"/>
    <property type="match status" value="1"/>
</dbReference>
<keyword evidence="4" id="KW-0812">Transmembrane</keyword>
<accession>F0W0C9</accession>
<feature type="transmembrane region" description="Helical" evidence="4">
    <location>
        <begin position="6"/>
        <end position="29"/>
    </location>
</feature>
<dbReference type="HOGENOM" id="CLU_013458_0_0_1"/>
<organism evidence="6">
    <name type="scientific">Albugo laibachii Nc14</name>
    <dbReference type="NCBI Taxonomy" id="890382"/>
    <lineage>
        <taxon>Eukaryota</taxon>
        <taxon>Sar</taxon>
        <taxon>Stramenopiles</taxon>
        <taxon>Oomycota</taxon>
        <taxon>Peronosporomycetes</taxon>
        <taxon>Albuginales</taxon>
        <taxon>Albuginaceae</taxon>
        <taxon>Albugo</taxon>
    </lineage>
</organism>
<reference evidence="6" key="2">
    <citation type="submission" date="2011-02" db="EMBL/GenBank/DDBJ databases">
        <authorList>
            <person name="MacLean D."/>
        </authorList>
    </citation>
    <scope>NUCLEOTIDE SEQUENCE</scope>
</reference>
<evidence type="ECO:0000256" key="3">
    <source>
        <dbReference type="SAM" id="Coils"/>
    </source>
</evidence>
<dbReference type="AlphaFoldDB" id="F0W0C9"/>
<dbReference type="InterPro" id="IPR023370">
    <property type="entry name" value="TrmO-like_N"/>
</dbReference>